<evidence type="ECO:0000256" key="1">
    <source>
        <dbReference type="SAM" id="SignalP"/>
    </source>
</evidence>
<proteinExistence type="predicted"/>
<comment type="caution">
    <text evidence="2">The sequence shown here is derived from an EMBL/GenBank/DDBJ whole genome shotgun (WGS) entry which is preliminary data.</text>
</comment>
<dbReference type="Proteomes" id="UP000232145">
    <property type="component" value="Unassembled WGS sequence"/>
</dbReference>
<evidence type="ECO:0008006" key="4">
    <source>
        <dbReference type="Google" id="ProtNLM"/>
    </source>
</evidence>
<evidence type="ECO:0000313" key="3">
    <source>
        <dbReference type="Proteomes" id="UP000232145"/>
    </source>
</evidence>
<keyword evidence="3" id="KW-1185">Reference proteome</keyword>
<name>A0A2N0AM83_9LEPT</name>
<dbReference type="NCBIfam" id="NF047484">
    <property type="entry name" value="LA1326_LA4305"/>
    <property type="match status" value="1"/>
</dbReference>
<reference evidence="2 3" key="1">
    <citation type="submission" date="2017-07" db="EMBL/GenBank/DDBJ databases">
        <title>Leptospira spp. isolated from tropical soils.</title>
        <authorList>
            <person name="Thibeaux R."/>
            <person name="Iraola G."/>
            <person name="Ferres I."/>
            <person name="Bierque E."/>
            <person name="Girault D."/>
            <person name="Soupe-Gilbert M.-E."/>
            <person name="Picardeau M."/>
            <person name="Goarant C."/>
        </authorList>
    </citation>
    <scope>NUCLEOTIDE SEQUENCE [LARGE SCALE GENOMIC DNA]</scope>
    <source>
        <strain evidence="2 3">FH2-B-A1</strain>
    </source>
</reference>
<sequence length="254" mass="29277">MKLSKIFSLILLSIFLNSCASGVKSRSLLFRSNEFAIYTVNRDKINLKSESSVPKTFAHPVEITEDKILDLLGNIRFREESSYGDVNQYIFEEKEIKEFAMDLADGLQKLKPDQLLLVISKYNPVKSVVSHYSRTGFYIWSSETSIEILFGELQKEITYDEQGNYYDWSNIPDIPFEHFPASTYILQGSGFSFKKVSGFRNKHWLVFDKADLAKLKFEKRKKTIVPEVTNSVDADLKPEKRISRDEEEGIINGE</sequence>
<dbReference type="EMBL" id="NPDX01000001">
    <property type="protein sequence ID" value="PJZ85419.1"/>
    <property type="molecule type" value="Genomic_DNA"/>
</dbReference>
<evidence type="ECO:0000313" key="2">
    <source>
        <dbReference type="EMBL" id="PJZ85419.1"/>
    </source>
</evidence>
<organism evidence="2 3">
    <name type="scientific">Leptospira harrisiae</name>
    <dbReference type="NCBI Taxonomy" id="2023189"/>
    <lineage>
        <taxon>Bacteria</taxon>
        <taxon>Pseudomonadati</taxon>
        <taxon>Spirochaetota</taxon>
        <taxon>Spirochaetia</taxon>
        <taxon>Leptospirales</taxon>
        <taxon>Leptospiraceae</taxon>
        <taxon>Leptospira</taxon>
    </lineage>
</organism>
<dbReference type="RefSeq" id="WP_100742317.1">
    <property type="nucleotide sequence ID" value="NZ_NPDW01000001.1"/>
</dbReference>
<dbReference type="AlphaFoldDB" id="A0A2N0AM83"/>
<dbReference type="OrthoDB" id="323594at2"/>
<gene>
    <name evidence="2" type="ORF">CH364_04050</name>
</gene>
<accession>A0A2N0AM83</accession>
<feature type="signal peptide" evidence="1">
    <location>
        <begin position="1"/>
        <end position="20"/>
    </location>
</feature>
<feature type="chain" id="PRO_5014780355" description="Lipoprotein" evidence="1">
    <location>
        <begin position="21"/>
        <end position="254"/>
    </location>
</feature>
<keyword evidence="1" id="KW-0732">Signal</keyword>
<protein>
    <recommendedName>
        <fullName evidence="4">Lipoprotein</fullName>
    </recommendedName>
</protein>